<dbReference type="NCBIfam" id="NF047539">
    <property type="entry name" value="XAC2610_fam"/>
    <property type="match status" value="1"/>
</dbReference>
<gene>
    <name evidence="2" type="ORF">ALQ95_05379</name>
</gene>
<sequence length="370" mass="40347">MHLSIVQRCASRLGLQALWVLVGLASSTLASAAGASATYGEMDAAVFADATRDSYTLQDFSDRYRATLEISAKDDVFRPGVINVYDKASGNALIRVQSDELVLDTDPKTGKVKTNVHELPYGEQSVLIYQDFNFDGIKDLALMDGQNSCYHGPSYQVFLGTADGFRHSDSFTELAQSNCGLFSVDEKTHKIETMTKSGCCWHQMSTYGIHNGEPVLETQTVIEHTGGSGLPTETVGRNQNGKMTYTTRIVWEEDEVRETLLSFRLAPSGKRIVLFRSGAAEPVYYAAVDSKNLVGLVYPQAEGEQLKYDDATHTLSFMRGDTTYRIVGDAPGAPTGMQVIVRGKTTELKLLAEPAEGSLNKVAEAIKAAQ</sequence>
<feature type="signal peptide" evidence="1">
    <location>
        <begin position="1"/>
        <end position="32"/>
    </location>
</feature>
<reference evidence="2 3" key="1">
    <citation type="submission" date="2018-08" db="EMBL/GenBank/DDBJ databases">
        <title>Recombination of ecologically and evolutionarily significant loci maintains genetic cohesion in the Pseudomonas syringae species complex.</title>
        <authorList>
            <person name="Dillon M."/>
            <person name="Thakur S."/>
            <person name="Almeida R.N.D."/>
            <person name="Weir B.S."/>
            <person name="Guttman D.S."/>
        </authorList>
    </citation>
    <scope>NUCLEOTIDE SEQUENCE [LARGE SCALE GENOMIC DNA]</scope>
    <source>
        <strain evidence="2 3">ICMP 3883</strain>
    </source>
</reference>
<dbReference type="InterPro" id="IPR058087">
    <property type="entry name" value="XAC2610_dom"/>
</dbReference>
<accession>A0A3M2VQ37</accession>
<keyword evidence="1" id="KW-0732">Signal</keyword>
<feature type="chain" id="PRO_5018098079" evidence="1">
    <location>
        <begin position="33"/>
        <end position="370"/>
    </location>
</feature>
<protein>
    <submittedName>
        <fullName evidence="2">Uncharacterized protein</fullName>
    </submittedName>
</protein>
<dbReference type="EMBL" id="RBNR01000268">
    <property type="protein sequence ID" value="RML41083.1"/>
    <property type="molecule type" value="Genomic_DNA"/>
</dbReference>
<organism evidence="2 3">
    <name type="scientific">Pseudomonas syringae pv. ribicola</name>
    <dbReference type="NCBI Taxonomy" id="55398"/>
    <lineage>
        <taxon>Bacteria</taxon>
        <taxon>Pseudomonadati</taxon>
        <taxon>Pseudomonadota</taxon>
        <taxon>Gammaproteobacteria</taxon>
        <taxon>Pseudomonadales</taxon>
        <taxon>Pseudomonadaceae</taxon>
        <taxon>Pseudomonas</taxon>
    </lineage>
</organism>
<dbReference type="RefSeq" id="WP_122294025.1">
    <property type="nucleotide sequence ID" value="NZ_RBNR01000268.1"/>
</dbReference>
<evidence type="ECO:0000256" key="1">
    <source>
        <dbReference type="SAM" id="SignalP"/>
    </source>
</evidence>
<name>A0A3M2VQ37_PSESI</name>
<comment type="caution">
    <text evidence="2">The sequence shown here is derived from an EMBL/GenBank/DDBJ whole genome shotgun (WGS) entry which is preliminary data.</text>
</comment>
<dbReference type="Proteomes" id="UP000280292">
    <property type="component" value="Unassembled WGS sequence"/>
</dbReference>
<evidence type="ECO:0000313" key="3">
    <source>
        <dbReference type="Proteomes" id="UP000280292"/>
    </source>
</evidence>
<proteinExistence type="predicted"/>
<evidence type="ECO:0000313" key="2">
    <source>
        <dbReference type="EMBL" id="RML41083.1"/>
    </source>
</evidence>
<dbReference type="AlphaFoldDB" id="A0A3M2VQ37"/>